<feature type="compositionally biased region" description="Low complexity" evidence="1">
    <location>
        <begin position="46"/>
        <end position="60"/>
    </location>
</feature>
<accession>A0A2A6LRX8</accession>
<comment type="caution">
    <text evidence="2">The sequence shown here is derived from an EMBL/GenBank/DDBJ whole genome shotgun (WGS) entry which is preliminary data.</text>
</comment>
<feature type="compositionally biased region" description="Low complexity" evidence="1">
    <location>
        <begin position="71"/>
        <end position="81"/>
    </location>
</feature>
<evidence type="ECO:0000313" key="2">
    <source>
        <dbReference type="EMBL" id="PDT45354.1"/>
    </source>
</evidence>
<dbReference type="RefSeq" id="WP_097587408.1">
    <property type="nucleotide sequence ID" value="NZ_NWTC01000022.1"/>
</dbReference>
<feature type="compositionally biased region" description="Basic and acidic residues" evidence="1">
    <location>
        <begin position="82"/>
        <end position="91"/>
    </location>
</feature>
<feature type="compositionally biased region" description="Low complexity" evidence="1">
    <location>
        <begin position="24"/>
        <end position="36"/>
    </location>
</feature>
<name>A0A2A6LRX8_RHIFR</name>
<dbReference type="AlphaFoldDB" id="A0A2A6LRX8"/>
<dbReference type="Proteomes" id="UP000220353">
    <property type="component" value="Unassembled WGS sequence"/>
</dbReference>
<evidence type="ECO:0000256" key="1">
    <source>
        <dbReference type="SAM" id="MobiDB-lite"/>
    </source>
</evidence>
<dbReference type="InterPro" id="IPR008768">
    <property type="entry name" value="Gp9-like"/>
</dbReference>
<evidence type="ECO:0008006" key="4">
    <source>
        <dbReference type="Google" id="ProtNLM"/>
    </source>
</evidence>
<feature type="region of interest" description="Disordered" evidence="1">
    <location>
        <begin position="24"/>
        <end position="104"/>
    </location>
</feature>
<proteinExistence type="predicted"/>
<evidence type="ECO:0000313" key="3">
    <source>
        <dbReference type="Proteomes" id="UP000220353"/>
    </source>
</evidence>
<dbReference type="Pfam" id="PF05396">
    <property type="entry name" value="Phage_T7_Capsid"/>
    <property type="match status" value="1"/>
</dbReference>
<sequence length="267" mass="27993">MQIEAAAAVTPEASAEVDPAAAALAEAAAAAPVSTEEALRAKADADVAAQTEAEAPARPEWLPEEFDTPEAMAEAFAALKAGTKEEPKVEGEEPPVTEDTPPATVDVKAISAEWDEKGELSEATYTDLAAKGFDKATVDSYIAGQKALADAADRRLTDAAGGKENLDRMFAWASTSLTPAEIDSYNASFSNADVNAAEIAIAQLKGKYEAANGRDPKLLGGKAPSQLADTFASWAEVTKAMSDPRYDKDPAYRAKVEAKVGRSDIKQ</sequence>
<gene>
    <name evidence="2" type="ORF">CO661_24125</name>
</gene>
<organism evidence="2 3">
    <name type="scientific">Rhizobium fredii</name>
    <name type="common">Sinorhizobium fredii</name>
    <dbReference type="NCBI Taxonomy" id="380"/>
    <lineage>
        <taxon>Bacteria</taxon>
        <taxon>Pseudomonadati</taxon>
        <taxon>Pseudomonadota</taxon>
        <taxon>Alphaproteobacteria</taxon>
        <taxon>Hyphomicrobiales</taxon>
        <taxon>Rhizobiaceae</taxon>
        <taxon>Sinorhizobium/Ensifer group</taxon>
        <taxon>Sinorhizobium</taxon>
    </lineage>
</organism>
<reference evidence="2 3" key="1">
    <citation type="submission" date="2017-09" db="EMBL/GenBank/DDBJ databases">
        <title>Comparative genomics of rhizobia isolated from Phaseolus vulgaris in China.</title>
        <authorList>
            <person name="Tong W."/>
        </authorList>
    </citation>
    <scope>NUCLEOTIDE SEQUENCE [LARGE SCALE GENOMIC DNA]</scope>
    <source>
        <strain evidence="2 3">PCH1</strain>
    </source>
</reference>
<dbReference type="EMBL" id="NWTC01000022">
    <property type="protein sequence ID" value="PDT45354.1"/>
    <property type="molecule type" value="Genomic_DNA"/>
</dbReference>
<protein>
    <recommendedName>
        <fullName evidence="4">Capsid assembly protein</fullName>
    </recommendedName>
</protein>